<keyword evidence="1" id="KW-0539">Nucleus</keyword>
<dbReference type="Gene3D" id="3.30.710.10">
    <property type="entry name" value="Potassium Channel Kv1.1, Chain A"/>
    <property type="match status" value="1"/>
</dbReference>
<feature type="region of interest" description="Disordered" evidence="2">
    <location>
        <begin position="182"/>
        <end position="240"/>
    </location>
</feature>
<name>A0AAE1PRR6_9EUCA</name>
<feature type="region of interest" description="Disordered" evidence="2">
    <location>
        <begin position="266"/>
        <end position="335"/>
    </location>
</feature>
<dbReference type="GO" id="GO:0005634">
    <property type="term" value="C:nucleus"/>
    <property type="evidence" value="ECO:0007669"/>
    <property type="project" value="TreeGrafter"/>
</dbReference>
<dbReference type="EMBL" id="JAWZYT010001281">
    <property type="protein sequence ID" value="KAK4313636.1"/>
    <property type="molecule type" value="Genomic_DNA"/>
</dbReference>
<dbReference type="CDD" id="cd18315">
    <property type="entry name" value="BTB_POZ_BAB-like"/>
    <property type="match status" value="1"/>
</dbReference>
<accession>A0AAE1PRR6</accession>
<dbReference type="InterPro" id="IPR051095">
    <property type="entry name" value="Dros_DevTransReg"/>
</dbReference>
<dbReference type="SUPFAM" id="SSF54695">
    <property type="entry name" value="POZ domain"/>
    <property type="match status" value="1"/>
</dbReference>
<sequence>MVGMSSQYLLRWNDHLSNYSDVFLSLREEEKFFDCSIACDDGVVGAHRMVLAGCSQYLRDLFVRLDTPHPIIFLVNTPRSLVLLLIEFIYRGEVHIPQNRLEQLVNLGQSLKVKGLTQIQLPSEPSKPPPDTITPMAFPQGLPPISPMMDSIPVVASLREVSHAQNCEGDVGDDELEMNIEEEEGGEGEGEGGGEGEEEGEGGGGEEEENCSTEMDEHDNNDNFDITLTPTKPITTTTTTTTASPMMKIMNTTNPFSNFKTTTTATNLTPTAKPMGNTPMGNTPGFKPKPKTPIRKLNVSGQNPNESPAPSQTPTDMPSQETAKRSSPYTVPSYHNNRSEKIMIGRYALLHGVDAAKKQVTHLYNTQIRTHTINKFIVLHERHNSNDKNDKKKKVESKVKKISS</sequence>
<dbReference type="GO" id="GO:0006357">
    <property type="term" value="P:regulation of transcription by RNA polymerase II"/>
    <property type="evidence" value="ECO:0007669"/>
    <property type="project" value="TreeGrafter"/>
</dbReference>
<feature type="region of interest" description="Disordered" evidence="2">
    <location>
        <begin position="384"/>
        <end position="404"/>
    </location>
</feature>
<dbReference type="PANTHER" id="PTHR23110">
    <property type="entry name" value="BTB DOMAIN TRANSCRIPTION FACTOR"/>
    <property type="match status" value="1"/>
</dbReference>
<comment type="caution">
    <text evidence="4">The sequence shown here is derived from an EMBL/GenBank/DDBJ whole genome shotgun (WGS) entry which is preliminary data.</text>
</comment>
<dbReference type="AlphaFoldDB" id="A0AAE1PRR6"/>
<feature type="compositionally biased region" description="Basic residues" evidence="2">
    <location>
        <begin position="391"/>
        <end position="404"/>
    </location>
</feature>
<feature type="region of interest" description="Disordered" evidence="2">
    <location>
        <begin position="120"/>
        <end position="145"/>
    </location>
</feature>
<gene>
    <name evidence="4" type="ORF">Pmani_015040</name>
</gene>
<organism evidence="4 5">
    <name type="scientific">Petrolisthes manimaculis</name>
    <dbReference type="NCBI Taxonomy" id="1843537"/>
    <lineage>
        <taxon>Eukaryota</taxon>
        <taxon>Metazoa</taxon>
        <taxon>Ecdysozoa</taxon>
        <taxon>Arthropoda</taxon>
        <taxon>Crustacea</taxon>
        <taxon>Multicrustacea</taxon>
        <taxon>Malacostraca</taxon>
        <taxon>Eumalacostraca</taxon>
        <taxon>Eucarida</taxon>
        <taxon>Decapoda</taxon>
        <taxon>Pleocyemata</taxon>
        <taxon>Anomura</taxon>
        <taxon>Galatheoidea</taxon>
        <taxon>Porcellanidae</taxon>
        <taxon>Petrolisthes</taxon>
    </lineage>
</organism>
<evidence type="ECO:0000313" key="5">
    <source>
        <dbReference type="Proteomes" id="UP001292094"/>
    </source>
</evidence>
<evidence type="ECO:0000259" key="3">
    <source>
        <dbReference type="PROSITE" id="PS50097"/>
    </source>
</evidence>
<feature type="compositionally biased region" description="Polar residues" evidence="2">
    <location>
        <begin position="299"/>
        <end position="335"/>
    </location>
</feature>
<evidence type="ECO:0000256" key="1">
    <source>
        <dbReference type="ARBA" id="ARBA00023242"/>
    </source>
</evidence>
<evidence type="ECO:0000313" key="4">
    <source>
        <dbReference type="EMBL" id="KAK4313636.1"/>
    </source>
</evidence>
<dbReference type="Pfam" id="PF00651">
    <property type="entry name" value="BTB"/>
    <property type="match status" value="1"/>
</dbReference>
<dbReference type="InterPro" id="IPR000210">
    <property type="entry name" value="BTB/POZ_dom"/>
</dbReference>
<dbReference type="SMART" id="SM00225">
    <property type="entry name" value="BTB"/>
    <property type="match status" value="1"/>
</dbReference>
<dbReference type="Proteomes" id="UP001292094">
    <property type="component" value="Unassembled WGS sequence"/>
</dbReference>
<proteinExistence type="predicted"/>
<evidence type="ECO:0000256" key="2">
    <source>
        <dbReference type="SAM" id="MobiDB-lite"/>
    </source>
</evidence>
<dbReference type="PANTHER" id="PTHR23110:SF109">
    <property type="entry name" value="FI07618P-RELATED"/>
    <property type="match status" value="1"/>
</dbReference>
<protein>
    <recommendedName>
        <fullName evidence="3">BTB domain-containing protein</fullName>
    </recommendedName>
</protein>
<reference evidence="4" key="1">
    <citation type="submission" date="2023-11" db="EMBL/GenBank/DDBJ databases">
        <title>Genome assemblies of two species of porcelain crab, Petrolisthes cinctipes and Petrolisthes manimaculis (Anomura: Porcellanidae).</title>
        <authorList>
            <person name="Angst P."/>
        </authorList>
    </citation>
    <scope>NUCLEOTIDE SEQUENCE</scope>
    <source>
        <strain evidence="4">PB745_02</strain>
        <tissue evidence="4">Gill</tissue>
    </source>
</reference>
<dbReference type="PROSITE" id="PS50097">
    <property type="entry name" value="BTB"/>
    <property type="match status" value="1"/>
</dbReference>
<feature type="compositionally biased region" description="Low complexity" evidence="2">
    <location>
        <begin position="226"/>
        <end position="240"/>
    </location>
</feature>
<dbReference type="InterPro" id="IPR011333">
    <property type="entry name" value="SKP1/BTB/POZ_sf"/>
</dbReference>
<feature type="domain" description="BTB" evidence="3">
    <location>
        <begin position="33"/>
        <end position="98"/>
    </location>
</feature>
<feature type="compositionally biased region" description="Acidic residues" evidence="2">
    <location>
        <begin position="182"/>
        <end position="219"/>
    </location>
</feature>
<keyword evidence="5" id="KW-1185">Reference proteome</keyword>